<dbReference type="Proteomes" id="UP000275348">
    <property type="component" value="Unassembled WGS sequence"/>
</dbReference>
<dbReference type="InterPro" id="IPR055087">
    <property type="entry name" value="GldL-like_N"/>
</dbReference>
<evidence type="ECO:0000256" key="1">
    <source>
        <dbReference type="SAM" id="Phobius"/>
    </source>
</evidence>
<keyword evidence="4" id="KW-1185">Reference proteome</keyword>
<evidence type="ECO:0000313" key="4">
    <source>
        <dbReference type="Proteomes" id="UP000275348"/>
    </source>
</evidence>
<protein>
    <submittedName>
        <fullName evidence="3">Gliding motility protein GldL</fullName>
    </submittedName>
</protein>
<name>A0A3L9MGS8_9FLAO</name>
<gene>
    <name evidence="3" type="primary">gldL</name>
    <name evidence="3" type="ORF">EAH69_03310</name>
</gene>
<comment type="caution">
    <text evidence="3">The sequence shown here is derived from an EMBL/GenBank/DDBJ whole genome shotgun (WGS) entry which is preliminary data.</text>
</comment>
<feature type="transmembrane region" description="Helical" evidence="1">
    <location>
        <begin position="12"/>
        <end position="31"/>
    </location>
</feature>
<keyword evidence="1" id="KW-1133">Transmembrane helix</keyword>
<dbReference type="InterPro" id="IPR019852">
    <property type="entry name" value="Motility-assoc_prot_GldL"/>
</dbReference>
<dbReference type="AlphaFoldDB" id="A0A3L9MGS8"/>
<dbReference type="NCBIfam" id="TIGR03513">
    <property type="entry name" value="GldL_gliding"/>
    <property type="match status" value="1"/>
</dbReference>
<evidence type="ECO:0000313" key="3">
    <source>
        <dbReference type="EMBL" id="RLZ11965.1"/>
    </source>
</evidence>
<keyword evidence="1" id="KW-0812">Transmembrane</keyword>
<organism evidence="3 4">
    <name type="scientific">Faecalibacter macacae</name>
    <dbReference type="NCBI Taxonomy" id="1859289"/>
    <lineage>
        <taxon>Bacteria</taxon>
        <taxon>Pseudomonadati</taxon>
        <taxon>Bacteroidota</taxon>
        <taxon>Flavobacteriia</taxon>
        <taxon>Flavobacteriales</taxon>
        <taxon>Weeksellaceae</taxon>
        <taxon>Faecalibacter</taxon>
    </lineage>
</organism>
<evidence type="ECO:0000259" key="2">
    <source>
        <dbReference type="Pfam" id="PF22827"/>
    </source>
</evidence>
<keyword evidence="1" id="KW-0472">Membrane</keyword>
<feature type="transmembrane region" description="Helical" evidence="1">
    <location>
        <begin position="43"/>
        <end position="62"/>
    </location>
</feature>
<dbReference type="EMBL" id="RDOJ01000003">
    <property type="protein sequence ID" value="RLZ11965.1"/>
    <property type="molecule type" value="Genomic_DNA"/>
</dbReference>
<proteinExistence type="predicted"/>
<dbReference type="Pfam" id="PF22827">
    <property type="entry name" value="GldL_N"/>
    <property type="match status" value="1"/>
</dbReference>
<dbReference type="OrthoDB" id="1466660at2"/>
<accession>A0A3L9MGS8</accession>
<reference evidence="3 4" key="1">
    <citation type="submission" date="2018-10" db="EMBL/GenBank/DDBJ databases">
        <authorList>
            <person name="Chen X."/>
        </authorList>
    </citation>
    <scope>NUCLEOTIDE SEQUENCE [LARGE SCALE GENOMIC DNA]</scope>
    <source>
        <strain evidence="3 4">YIM 102668</strain>
    </source>
</reference>
<sequence>MAVQASKKERITNFIYSFFAGIVILGALFKITHISIGPLNGNVLLTVGLVAEALVFFYAAIFDQPQGQYEWEKAYPELLDGAPVAKKTAAVAAAGNSLTQELDKVLAEAKLDKQVFESLRSSLDNFGAAVSEINKTTTAAAATQQYNDEISKAAVNVNALNTLYSQQIENSNKQVELNKQFIEEMQKSSGHSEKFLTEMQALSANINALNKVYGGMLQAMKNNN</sequence>
<dbReference type="RefSeq" id="WP_121933774.1">
    <property type="nucleotide sequence ID" value="NZ_RDOJ01000003.1"/>
</dbReference>
<feature type="domain" description="Gliding motility protein GldL-like N-terminal" evidence="2">
    <location>
        <begin position="15"/>
        <end position="80"/>
    </location>
</feature>